<evidence type="ECO:0000313" key="4">
    <source>
        <dbReference type="Proteomes" id="UP000316714"/>
    </source>
</evidence>
<evidence type="ECO:0000259" key="2">
    <source>
        <dbReference type="Pfam" id="PF18310"/>
    </source>
</evidence>
<dbReference type="InterPro" id="IPR025277">
    <property type="entry name" value="Apiosidase-like_cat_dom"/>
</dbReference>
<dbReference type="Gene3D" id="3.20.20.80">
    <property type="entry name" value="Glycosidases"/>
    <property type="match status" value="1"/>
</dbReference>
<comment type="caution">
    <text evidence="3">The sequence shown here is derived from an EMBL/GenBank/DDBJ whole genome shotgun (WGS) entry which is preliminary data.</text>
</comment>
<feature type="domain" description="Apiosidase-like catalytic" evidence="1">
    <location>
        <begin position="2"/>
        <end position="186"/>
    </location>
</feature>
<evidence type="ECO:0000259" key="1">
    <source>
        <dbReference type="Pfam" id="PF13204"/>
    </source>
</evidence>
<dbReference type="Pfam" id="PF18310">
    <property type="entry name" value="DUF5605"/>
    <property type="match status" value="1"/>
</dbReference>
<proteinExistence type="predicted"/>
<keyword evidence="4" id="KW-1185">Reference proteome</keyword>
<dbReference type="InterPro" id="IPR041239">
    <property type="entry name" value="DUF5605"/>
</dbReference>
<evidence type="ECO:0000313" key="3">
    <source>
        <dbReference type="EMBL" id="TWT35259.1"/>
    </source>
</evidence>
<protein>
    <submittedName>
        <fullName evidence="3">Putative endoglucanase</fullName>
    </submittedName>
</protein>
<dbReference type="PANTHER" id="PTHR37836:SF2">
    <property type="entry name" value="DUF4038 DOMAIN-CONTAINING PROTEIN"/>
    <property type="match status" value="1"/>
</dbReference>
<dbReference type="Proteomes" id="UP000316714">
    <property type="component" value="Unassembled WGS sequence"/>
</dbReference>
<organism evidence="3 4">
    <name type="scientific">Posidoniimonas corsicana</name>
    <dbReference type="NCBI Taxonomy" id="1938618"/>
    <lineage>
        <taxon>Bacteria</taxon>
        <taxon>Pseudomonadati</taxon>
        <taxon>Planctomycetota</taxon>
        <taxon>Planctomycetia</taxon>
        <taxon>Pirellulales</taxon>
        <taxon>Lacipirellulaceae</taxon>
        <taxon>Posidoniimonas</taxon>
    </lineage>
</organism>
<gene>
    <name evidence="3" type="ORF">KOR34_01470</name>
</gene>
<reference evidence="3 4" key="1">
    <citation type="submission" date="2019-02" db="EMBL/GenBank/DDBJ databases">
        <title>Deep-cultivation of Planctomycetes and their phenomic and genomic characterization uncovers novel biology.</title>
        <authorList>
            <person name="Wiegand S."/>
            <person name="Jogler M."/>
            <person name="Boedeker C."/>
            <person name="Pinto D."/>
            <person name="Vollmers J."/>
            <person name="Rivas-Marin E."/>
            <person name="Kohn T."/>
            <person name="Peeters S.H."/>
            <person name="Heuer A."/>
            <person name="Rast P."/>
            <person name="Oberbeckmann S."/>
            <person name="Bunk B."/>
            <person name="Jeske O."/>
            <person name="Meyerdierks A."/>
            <person name="Storesund J.E."/>
            <person name="Kallscheuer N."/>
            <person name="Luecker S."/>
            <person name="Lage O.M."/>
            <person name="Pohl T."/>
            <person name="Merkel B.J."/>
            <person name="Hornburger P."/>
            <person name="Mueller R.-W."/>
            <person name="Bruemmer F."/>
            <person name="Labrenz M."/>
            <person name="Spormann A.M."/>
            <person name="Op Den Camp H."/>
            <person name="Overmann J."/>
            <person name="Amann R."/>
            <person name="Jetten M.S.M."/>
            <person name="Mascher T."/>
            <person name="Medema M.H."/>
            <person name="Devos D.P."/>
            <person name="Kaster A.-K."/>
            <person name="Ovreas L."/>
            <person name="Rohde M."/>
            <person name="Galperin M.Y."/>
            <person name="Jogler C."/>
        </authorList>
    </citation>
    <scope>NUCLEOTIDE SEQUENCE [LARGE SCALE GENOMIC DNA]</scope>
    <source>
        <strain evidence="3 4">KOR34</strain>
    </source>
</reference>
<accession>A0A5C5VBR0</accession>
<dbReference type="PANTHER" id="PTHR37836">
    <property type="entry name" value="LMO1036 PROTEIN"/>
    <property type="match status" value="1"/>
</dbReference>
<dbReference type="Pfam" id="PF13204">
    <property type="entry name" value="Apiosidase"/>
    <property type="match status" value="1"/>
</dbReference>
<feature type="domain" description="DUF5605" evidence="2">
    <location>
        <begin position="225"/>
        <end position="287"/>
    </location>
</feature>
<sequence length="297" mass="34545">MGKENNERYVRYLIARLSAYRNVWWSLANEWDVPRIKNEVDWNGIGTLLQMEDPHQRLRGIHNWYYADSHFFDHSRPWVTHVSAQTFFFFNAIEWRGKYNKPLLFDEMRYEGDVSSSWGNMNAKDMTSYFWKAGLSGGYGTHGDTFRNDSDDETEVRWWAKGGTLPGKSPERIAYFKKVMEEAPVTEMKPRLVKLSSRSVPADISDKIDRKIIDELNNNIYVFSKEAEHYLAYTEDAGRTIEVDLPGGKQYQLEVMDTWNMNVLREETVPPGKFSLETSRPYTAIRLVAQPAPASSQ</sequence>
<name>A0A5C5VBR0_9BACT</name>
<dbReference type="EMBL" id="SIHJ01000001">
    <property type="protein sequence ID" value="TWT35259.1"/>
    <property type="molecule type" value="Genomic_DNA"/>
</dbReference>
<dbReference type="AlphaFoldDB" id="A0A5C5VBR0"/>